<comment type="caution">
    <text evidence="2">The sequence shown here is derived from an EMBL/GenBank/DDBJ whole genome shotgun (WGS) entry which is preliminary data.</text>
</comment>
<dbReference type="Proteomes" id="UP001497392">
    <property type="component" value="Unassembled WGS sequence"/>
</dbReference>
<sequence length="191" mass="21522">MRDMTGCGRYPPQPWHKPIQFYGCARLGNPELLKKIMETDPYFITQDNGAGSPLHFATTYKQLDMIHYLLSLGAEVNQRDDKGFTPLHRAAYLAQYDGYLEIYEYLLTRGADPSIRTENYDPYLSPGLKLAIEVAMDDEELRGKLKALDKKYAKASAPASLHPPWTRSHAASSRLVLCVGCWQQLPPCLAA</sequence>
<accession>A0ABP1FN85</accession>
<dbReference type="Pfam" id="PF12796">
    <property type="entry name" value="Ank_2"/>
    <property type="match status" value="1"/>
</dbReference>
<organism evidence="2 3">
    <name type="scientific">Coccomyxa viridis</name>
    <dbReference type="NCBI Taxonomy" id="1274662"/>
    <lineage>
        <taxon>Eukaryota</taxon>
        <taxon>Viridiplantae</taxon>
        <taxon>Chlorophyta</taxon>
        <taxon>core chlorophytes</taxon>
        <taxon>Trebouxiophyceae</taxon>
        <taxon>Trebouxiophyceae incertae sedis</taxon>
        <taxon>Coccomyxaceae</taxon>
        <taxon>Coccomyxa</taxon>
    </lineage>
</organism>
<proteinExistence type="predicted"/>
<protein>
    <submittedName>
        <fullName evidence="2">G3623 protein</fullName>
    </submittedName>
</protein>
<dbReference type="InterPro" id="IPR036770">
    <property type="entry name" value="Ankyrin_rpt-contain_sf"/>
</dbReference>
<evidence type="ECO:0000313" key="3">
    <source>
        <dbReference type="Proteomes" id="UP001497392"/>
    </source>
</evidence>
<keyword evidence="1" id="KW-0040">ANK repeat</keyword>
<gene>
    <name evidence="2" type="primary">g3623</name>
    <name evidence="2" type="ORF">VP750_LOCUS3094</name>
</gene>
<dbReference type="PROSITE" id="PS50297">
    <property type="entry name" value="ANK_REP_REGION"/>
    <property type="match status" value="2"/>
</dbReference>
<feature type="repeat" description="ANK" evidence="1">
    <location>
        <begin position="82"/>
        <end position="118"/>
    </location>
</feature>
<dbReference type="InterPro" id="IPR053080">
    <property type="entry name" value="PP1_regulatory_subunit_27"/>
</dbReference>
<feature type="repeat" description="ANK" evidence="1">
    <location>
        <begin position="49"/>
        <end position="81"/>
    </location>
</feature>
<dbReference type="SMART" id="SM00248">
    <property type="entry name" value="ANK"/>
    <property type="match status" value="2"/>
</dbReference>
<evidence type="ECO:0000256" key="1">
    <source>
        <dbReference type="PROSITE-ProRule" id="PRU00023"/>
    </source>
</evidence>
<name>A0ABP1FN85_9CHLO</name>
<evidence type="ECO:0000313" key="2">
    <source>
        <dbReference type="EMBL" id="CAL5221435.1"/>
    </source>
</evidence>
<reference evidence="2 3" key="1">
    <citation type="submission" date="2024-06" db="EMBL/GenBank/DDBJ databases">
        <authorList>
            <person name="Kraege A."/>
            <person name="Thomma B."/>
        </authorList>
    </citation>
    <scope>NUCLEOTIDE SEQUENCE [LARGE SCALE GENOMIC DNA]</scope>
</reference>
<dbReference type="InterPro" id="IPR002110">
    <property type="entry name" value="Ankyrin_rpt"/>
</dbReference>
<dbReference type="PROSITE" id="PS50088">
    <property type="entry name" value="ANK_REPEAT"/>
    <property type="match status" value="2"/>
</dbReference>
<dbReference type="Gene3D" id="1.25.40.20">
    <property type="entry name" value="Ankyrin repeat-containing domain"/>
    <property type="match status" value="1"/>
</dbReference>
<dbReference type="EMBL" id="CAXHTA020000005">
    <property type="protein sequence ID" value="CAL5221435.1"/>
    <property type="molecule type" value="Genomic_DNA"/>
</dbReference>
<dbReference type="PANTHER" id="PTHR46899:SF3">
    <property type="entry name" value="PROTEIN PHOSPHATASE 1 REGULATORY SUBUNIT 27"/>
    <property type="match status" value="1"/>
</dbReference>
<dbReference type="SUPFAM" id="SSF48403">
    <property type="entry name" value="Ankyrin repeat"/>
    <property type="match status" value="1"/>
</dbReference>
<keyword evidence="3" id="KW-1185">Reference proteome</keyword>
<dbReference type="PANTHER" id="PTHR46899">
    <property type="entry name" value="PROTEIN PHOSPHATASE 1 REGULATORY SUBUNIT 27"/>
    <property type="match status" value="1"/>
</dbReference>